<dbReference type="AlphaFoldDB" id="A0A9E7G569"/>
<feature type="disulfide bond" evidence="17">
    <location>
        <begin position="49"/>
        <end position="129"/>
    </location>
</feature>
<evidence type="ECO:0000259" key="20">
    <source>
        <dbReference type="PROSITE" id="PS50873"/>
    </source>
</evidence>
<keyword evidence="5 15" id="KW-0479">Metal-binding</keyword>
<comment type="cofactor">
    <cofactor evidence="15 18">
        <name>Ca(2+)</name>
        <dbReference type="ChEBI" id="CHEBI:29108"/>
    </cofactor>
    <text evidence="15 18">Binds 2 calcium ions per subunit.</text>
</comment>
<feature type="binding site" evidence="15">
    <location>
        <position position="86"/>
    </location>
    <ligand>
        <name>Ca(2+)</name>
        <dbReference type="ChEBI" id="CHEBI:29108"/>
        <label>1</label>
    </ligand>
</feature>
<reference evidence="21" key="1">
    <citation type="submission" date="2022-05" db="EMBL/GenBank/DDBJ databases">
        <title>The Musa troglodytarum L. genome provides insights into the mechanism of non-climacteric behaviour and enrichment of carotenoids.</title>
        <authorList>
            <person name="Wang J."/>
        </authorList>
    </citation>
    <scope>NUCLEOTIDE SEQUENCE</scope>
    <source>
        <tissue evidence="21">Leaf</tissue>
    </source>
</reference>
<gene>
    <name evidence="21" type="ORF">MUK42_20179</name>
</gene>
<feature type="signal peptide" evidence="19">
    <location>
        <begin position="1"/>
        <end position="38"/>
    </location>
</feature>
<feature type="binding site" evidence="15">
    <location>
        <position position="207"/>
    </location>
    <ligand>
        <name>Ca(2+)</name>
        <dbReference type="ChEBI" id="CHEBI:29108"/>
        <label>2</label>
    </ligand>
</feature>
<keyword evidence="18" id="KW-0964">Secreted</keyword>
<dbReference type="PROSITE" id="PS00435">
    <property type="entry name" value="PEROXIDASE_1"/>
    <property type="match status" value="1"/>
</dbReference>
<evidence type="ECO:0000256" key="1">
    <source>
        <dbReference type="ARBA" id="ARBA00000189"/>
    </source>
</evidence>
<feature type="domain" description="Plant heme peroxidase family profile" evidence="20">
    <location>
        <begin position="39"/>
        <end position="338"/>
    </location>
</feature>
<feature type="disulfide bond" evidence="17">
    <location>
        <begin position="135"/>
        <end position="334"/>
    </location>
</feature>
<evidence type="ECO:0000256" key="8">
    <source>
        <dbReference type="ARBA" id="ARBA00023004"/>
    </source>
</evidence>
<comment type="similarity">
    <text evidence="2">Belongs to the peroxidase family. Ascorbate peroxidase subfamily.</text>
</comment>
<keyword evidence="22" id="KW-1185">Reference proteome</keyword>
<comment type="function">
    <text evidence="18">Removal of H(2)O(2), oxidation of toxic reductants, biosynthesis and degradation of lignin, suberization, auxin catabolism, response to environmental stresses such as wounding, pathogen attack and oxidative stress.</text>
</comment>
<dbReference type="CDD" id="cd00693">
    <property type="entry name" value="secretory_peroxidase"/>
    <property type="match status" value="1"/>
</dbReference>
<dbReference type="GO" id="GO:0005576">
    <property type="term" value="C:extracellular region"/>
    <property type="evidence" value="ECO:0007669"/>
    <property type="project" value="UniProtKB-SubCell"/>
</dbReference>
<dbReference type="PANTHER" id="PTHR31388:SF270">
    <property type="entry name" value="PEROXIDASE 22-RELATED"/>
    <property type="match status" value="1"/>
</dbReference>
<dbReference type="PROSITE" id="PS50873">
    <property type="entry name" value="PEROXIDASE_4"/>
    <property type="match status" value="1"/>
</dbReference>
<dbReference type="InterPro" id="IPR033905">
    <property type="entry name" value="Secretory_peroxidase"/>
</dbReference>
<dbReference type="PRINTS" id="PR00461">
    <property type="entry name" value="PLPEROXIDASE"/>
</dbReference>
<evidence type="ECO:0000256" key="16">
    <source>
        <dbReference type="PIRSR" id="PIRSR600823-4"/>
    </source>
</evidence>
<comment type="catalytic activity">
    <reaction evidence="1 18">
        <text>2 a phenolic donor + H2O2 = 2 a phenolic radical donor + 2 H2O</text>
        <dbReference type="Rhea" id="RHEA:56136"/>
        <dbReference type="ChEBI" id="CHEBI:15377"/>
        <dbReference type="ChEBI" id="CHEBI:16240"/>
        <dbReference type="ChEBI" id="CHEBI:139520"/>
        <dbReference type="ChEBI" id="CHEBI:139521"/>
        <dbReference type="EC" id="1.11.1.7"/>
    </reaction>
</comment>
<name>A0A9E7G569_9LILI</name>
<keyword evidence="7 18" id="KW-0560">Oxidoreductase</keyword>
<dbReference type="GO" id="GO:0046872">
    <property type="term" value="F:metal ion binding"/>
    <property type="evidence" value="ECO:0007669"/>
    <property type="project" value="UniProtKB-UniRule"/>
</dbReference>
<feature type="binding site" evidence="15">
    <location>
        <position position="261"/>
    </location>
    <ligand>
        <name>Ca(2+)</name>
        <dbReference type="ChEBI" id="CHEBI:29108"/>
        <label>2</label>
    </ligand>
</feature>
<keyword evidence="12 18" id="KW-0376">Hydrogen peroxide</keyword>
<protein>
    <recommendedName>
        <fullName evidence="18">Peroxidase</fullName>
        <ecNumber evidence="18">1.11.1.7</ecNumber>
    </recommendedName>
</protein>
<dbReference type="InterPro" id="IPR019793">
    <property type="entry name" value="Peroxidases_heam-ligand_BS"/>
</dbReference>
<dbReference type="FunFam" id="1.10.420.10:FF:000001">
    <property type="entry name" value="Peroxidase"/>
    <property type="match status" value="1"/>
</dbReference>
<keyword evidence="11" id="KW-0873">Pyrrolidone carboxylic acid</keyword>
<keyword evidence="10" id="KW-0325">Glycoprotein</keyword>
<feature type="binding site" description="axial binding residue" evidence="15">
    <location>
        <position position="206"/>
    </location>
    <ligand>
        <name>heme b</name>
        <dbReference type="ChEBI" id="CHEBI:60344"/>
    </ligand>
    <ligandPart>
        <name>Fe</name>
        <dbReference type="ChEBI" id="CHEBI:18248"/>
    </ligandPart>
</feature>
<evidence type="ECO:0000256" key="15">
    <source>
        <dbReference type="PIRSR" id="PIRSR600823-3"/>
    </source>
</evidence>
<dbReference type="EC" id="1.11.1.7" evidence="18"/>
<dbReference type="PANTHER" id="PTHR31388">
    <property type="entry name" value="PEROXIDASE 72-RELATED"/>
    <property type="match status" value="1"/>
</dbReference>
<dbReference type="Proteomes" id="UP001055439">
    <property type="component" value="Chromosome 5"/>
</dbReference>
<organism evidence="21 22">
    <name type="scientific">Musa troglodytarum</name>
    <name type="common">fe'i banana</name>
    <dbReference type="NCBI Taxonomy" id="320322"/>
    <lineage>
        <taxon>Eukaryota</taxon>
        <taxon>Viridiplantae</taxon>
        <taxon>Streptophyta</taxon>
        <taxon>Embryophyta</taxon>
        <taxon>Tracheophyta</taxon>
        <taxon>Spermatophyta</taxon>
        <taxon>Magnoliopsida</taxon>
        <taxon>Liliopsida</taxon>
        <taxon>Zingiberales</taxon>
        <taxon>Musaceae</taxon>
        <taxon>Musa</taxon>
    </lineage>
</organism>
<feature type="active site" description="Proton acceptor" evidence="13">
    <location>
        <position position="80"/>
    </location>
</feature>
<dbReference type="GO" id="GO:0020037">
    <property type="term" value="F:heme binding"/>
    <property type="evidence" value="ECO:0007669"/>
    <property type="project" value="UniProtKB-UniRule"/>
</dbReference>
<evidence type="ECO:0000256" key="6">
    <source>
        <dbReference type="ARBA" id="ARBA00022837"/>
    </source>
</evidence>
<evidence type="ECO:0000256" key="10">
    <source>
        <dbReference type="ARBA" id="ARBA00023180"/>
    </source>
</evidence>
<evidence type="ECO:0000256" key="18">
    <source>
        <dbReference type="RuleBase" id="RU362060"/>
    </source>
</evidence>
<accession>A0A9E7G569</accession>
<comment type="similarity">
    <text evidence="18">Belongs to the peroxidase family. Classical plant (class III) peroxidase subfamily.</text>
</comment>
<feature type="binding site" evidence="15">
    <location>
        <position position="102"/>
    </location>
    <ligand>
        <name>Ca(2+)</name>
        <dbReference type="ChEBI" id="CHEBI:29108"/>
        <label>1</label>
    </ligand>
</feature>
<dbReference type="Gene3D" id="1.10.420.10">
    <property type="entry name" value="Peroxidase, domain 2"/>
    <property type="match status" value="1"/>
</dbReference>
<feature type="binding site" evidence="14">
    <location>
        <position position="176"/>
    </location>
    <ligand>
        <name>substrate</name>
    </ligand>
</feature>
<feature type="binding site" evidence="15">
    <location>
        <position position="90"/>
    </location>
    <ligand>
        <name>Ca(2+)</name>
        <dbReference type="ChEBI" id="CHEBI:29108"/>
        <label>1</label>
    </ligand>
</feature>
<keyword evidence="4 18" id="KW-0349">Heme</keyword>
<evidence type="ECO:0000256" key="13">
    <source>
        <dbReference type="PIRSR" id="PIRSR600823-1"/>
    </source>
</evidence>
<dbReference type="Pfam" id="PF00141">
    <property type="entry name" value="peroxidase"/>
    <property type="match status" value="1"/>
</dbReference>
<feature type="disulfide bond" evidence="17">
    <location>
        <begin position="213"/>
        <end position="245"/>
    </location>
</feature>
<evidence type="ECO:0000256" key="9">
    <source>
        <dbReference type="ARBA" id="ARBA00023157"/>
    </source>
</evidence>
<keyword evidence="3 18" id="KW-0575">Peroxidase</keyword>
<dbReference type="Gene3D" id="1.10.520.10">
    <property type="match status" value="1"/>
</dbReference>
<feature type="binding site" evidence="15">
    <location>
        <position position="258"/>
    </location>
    <ligand>
        <name>Ca(2+)</name>
        <dbReference type="ChEBI" id="CHEBI:29108"/>
        <label>2</label>
    </ligand>
</feature>
<dbReference type="GO" id="GO:0042744">
    <property type="term" value="P:hydrogen peroxide catabolic process"/>
    <property type="evidence" value="ECO:0007669"/>
    <property type="project" value="UniProtKB-KW"/>
</dbReference>
<feature type="disulfide bond" evidence="17">
    <location>
        <begin position="82"/>
        <end position="87"/>
    </location>
</feature>
<feature type="binding site" evidence="15">
    <location>
        <position position="88"/>
    </location>
    <ligand>
        <name>Ca(2+)</name>
        <dbReference type="ChEBI" id="CHEBI:29108"/>
        <label>1</label>
    </ligand>
</feature>
<dbReference type="SUPFAM" id="SSF48113">
    <property type="entry name" value="Heme-dependent peroxidases"/>
    <property type="match status" value="1"/>
</dbReference>
<evidence type="ECO:0000256" key="17">
    <source>
        <dbReference type="PIRSR" id="PIRSR600823-5"/>
    </source>
</evidence>
<sequence length="340" mass="35771">MKSIAAANMCSSSFSSSSRPIPAALAIFLALLLHWSRAQLSPSFYDMTCPGLSDIVLDVVLQAQISDPRMPASLIRLHFHDCFVDGCDASVLLDNSDTIVSEKDAVPNDNSARGFDVIDAIKSAVEEACLGVVSCADILTLAAEAAVRLSGGPSWEAQLGRRDGTTANISGANNLPGPVDTLAVLQSKFAAVGLDDTDLVTLSGAHTFGRAQCKSFAARLYNYSGTERPDPSLDSAYLALLQDQCPDGEDGTSLNDLDPTTPDAFDGNYYFNLQNGQGLLQSDQELYAGAGTAAVVDGYAGDESGFFESFAASMINMGNISPLTGSEGEVRVNCRQVNAI</sequence>
<keyword evidence="6 15" id="KW-0106">Calcium</keyword>
<comment type="cofactor">
    <cofactor evidence="15 18">
        <name>heme b</name>
        <dbReference type="ChEBI" id="CHEBI:60344"/>
    </cofactor>
    <text evidence="15 18">Binds 1 heme b (iron(II)-protoporphyrin IX) group per subunit.</text>
</comment>
<dbReference type="FunFam" id="1.10.520.10:FF:000009">
    <property type="entry name" value="Peroxidase"/>
    <property type="match status" value="1"/>
</dbReference>
<feature type="chain" id="PRO_5039547312" description="Peroxidase" evidence="19">
    <location>
        <begin position="39"/>
        <end position="340"/>
    </location>
</feature>
<evidence type="ECO:0000256" key="5">
    <source>
        <dbReference type="ARBA" id="ARBA00022723"/>
    </source>
</evidence>
<dbReference type="GO" id="GO:0006979">
    <property type="term" value="P:response to oxidative stress"/>
    <property type="evidence" value="ECO:0007669"/>
    <property type="project" value="UniProtKB-UniRule"/>
</dbReference>
<dbReference type="InterPro" id="IPR002016">
    <property type="entry name" value="Haem_peroxidase"/>
</dbReference>
<evidence type="ECO:0000256" key="3">
    <source>
        <dbReference type="ARBA" id="ARBA00022559"/>
    </source>
</evidence>
<dbReference type="InterPro" id="IPR010255">
    <property type="entry name" value="Haem_peroxidase_sf"/>
</dbReference>
<proteinExistence type="inferred from homology"/>
<dbReference type="GO" id="GO:0140825">
    <property type="term" value="F:lactoperoxidase activity"/>
    <property type="evidence" value="ECO:0007669"/>
    <property type="project" value="UniProtKB-EC"/>
</dbReference>
<feature type="site" description="Transition state stabilizer" evidence="16">
    <location>
        <position position="76"/>
    </location>
</feature>
<keyword evidence="8 15" id="KW-0408">Iron</keyword>
<comment type="subcellular location">
    <subcellularLocation>
        <location evidence="18">Secreted</location>
    </subcellularLocation>
</comment>
<keyword evidence="9 17" id="KW-1015">Disulfide bond</keyword>
<evidence type="ECO:0000256" key="14">
    <source>
        <dbReference type="PIRSR" id="PIRSR600823-2"/>
    </source>
</evidence>
<evidence type="ECO:0000256" key="11">
    <source>
        <dbReference type="ARBA" id="ARBA00023283"/>
    </source>
</evidence>
<dbReference type="PRINTS" id="PR00458">
    <property type="entry name" value="PEROXIDASE"/>
</dbReference>
<evidence type="ECO:0000256" key="4">
    <source>
        <dbReference type="ARBA" id="ARBA00022617"/>
    </source>
</evidence>
<keyword evidence="19" id="KW-0732">Signal</keyword>
<evidence type="ECO:0000256" key="2">
    <source>
        <dbReference type="ARBA" id="ARBA00006873"/>
    </source>
</evidence>
<feature type="binding site" evidence="15">
    <location>
        <position position="84"/>
    </location>
    <ligand>
        <name>Ca(2+)</name>
        <dbReference type="ChEBI" id="CHEBI:29108"/>
        <label>1</label>
    </ligand>
</feature>
<evidence type="ECO:0000313" key="22">
    <source>
        <dbReference type="Proteomes" id="UP001055439"/>
    </source>
</evidence>
<dbReference type="OrthoDB" id="2113341at2759"/>
<evidence type="ECO:0000313" key="21">
    <source>
        <dbReference type="EMBL" id="URE05268.1"/>
    </source>
</evidence>
<feature type="binding site" evidence="15">
    <location>
        <position position="81"/>
    </location>
    <ligand>
        <name>Ca(2+)</name>
        <dbReference type="ChEBI" id="CHEBI:29108"/>
        <label>1</label>
    </ligand>
</feature>
<dbReference type="InterPro" id="IPR000823">
    <property type="entry name" value="Peroxidase_pln"/>
</dbReference>
<feature type="binding site" evidence="15">
    <location>
        <position position="266"/>
    </location>
    <ligand>
        <name>Ca(2+)</name>
        <dbReference type="ChEBI" id="CHEBI:29108"/>
        <label>2</label>
    </ligand>
</feature>
<evidence type="ECO:0000256" key="19">
    <source>
        <dbReference type="SAM" id="SignalP"/>
    </source>
</evidence>
<evidence type="ECO:0000256" key="7">
    <source>
        <dbReference type="ARBA" id="ARBA00023002"/>
    </source>
</evidence>
<evidence type="ECO:0000256" key="12">
    <source>
        <dbReference type="ARBA" id="ARBA00023324"/>
    </source>
</evidence>
<dbReference type="EMBL" id="CP097507">
    <property type="protein sequence ID" value="URE05268.1"/>
    <property type="molecule type" value="Genomic_DNA"/>
</dbReference>